<dbReference type="PROSITE" id="PS51354">
    <property type="entry name" value="GLUTAREDOXIN_2"/>
    <property type="match status" value="1"/>
</dbReference>
<dbReference type="InterPro" id="IPR002109">
    <property type="entry name" value="Glutaredoxin"/>
</dbReference>
<dbReference type="PANTHER" id="PTHR10293">
    <property type="entry name" value="GLUTAREDOXIN FAMILY MEMBER"/>
    <property type="match status" value="1"/>
</dbReference>
<gene>
    <name evidence="3" type="primary">GLRX4</name>
    <name evidence="3" type="ORF">ECANGB1_312</name>
</gene>
<dbReference type="Proteomes" id="UP000192639">
    <property type="component" value="Unassembled WGS sequence"/>
</dbReference>
<organism evidence="3 4">
    <name type="scientific">Enterospora canceri</name>
    <dbReference type="NCBI Taxonomy" id="1081671"/>
    <lineage>
        <taxon>Eukaryota</taxon>
        <taxon>Fungi</taxon>
        <taxon>Fungi incertae sedis</taxon>
        <taxon>Microsporidia</taxon>
        <taxon>Enterocytozoonidae</taxon>
        <taxon>Enterospora</taxon>
    </lineage>
</organism>
<feature type="domain" description="Glutaredoxin" evidence="2">
    <location>
        <begin position="102"/>
        <end position="159"/>
    </location>
</feature>
<keyword evidence="4" id="KW-1185">Reference proteome</keyword>
<comment type="caution">
    <text evidence="3">The sequence shown here is derived from an EMBL/GenBank/DDBJ whole genome shotgun (WGS) entry which is preliminary data.</text>
</comment>
<evidence type="ECO:0000313" key="3">
    <source>
        <dbReference type="EMBL" id="ORD94649.1"/>
    </source>
</evidence>
<sequence length="174" mass="20537">MNFEKLLQENEFVLFYDEKNNEYNVLLEHITGDYIEVDLGLSDILKSFFEERYKNKKLPILFYSGVVLDNSKEIEGQIARIFISNLIKKKKYVFIMKGTVEKPYCKYSKELLKICKENDISETEICGFDIFTNDSLRESLKRLNNWSTYPMIYIDGLFIGGLDKFKEKISESKL</sequence>
<dbReference type="AlphaFoldDB" id="A0A1Y1S880"/>
<keyword evidence="1" id="KW-0676">Redox-active center</keyword>
<dbReference type="PANTHER" id="PTHR10293:SF16">
    <property type="entry name" value="GLUTAREDOXIN-RELATED PROTEIN 5, MITOCHONDRIAL"/>
    <property type="match status" value="1"/>
</dbReference>
<dbReference type="GO" id="GO:0015036">
    <property type="term" value="F:disulfide oxidoreductase activity"/>
    <property type="evidence" value="ECO:0007669"/>
    <property type="project" value="UniProtKB-ARBA"/>
</dbReference>
<dbReference type="EMBL" id="LWDP01000013">
    <property type="protein sequence ID" value="ORD94649.1"/>
    <property type="molecule type" value="Genomic_DNA"/>
</dbReference>
<dbReference type="SUPFAM" id="SSF52833">
    <property type="entry name" value="Thioredoxin-like"/>
    <property type="match status" value="1"/>
</dbReference>
<dbReference type="Gene3D" id="3.40.30.10">
    <property type="entry name" value="Glutaredoxin"/>
    <property type="match status" value="1"/>
</dbReference>
<reference evidence="3 4" key="1">
    <citation type="journal article" date="2017" name="Environ. Microbiol.">
        <title>Decay of the glycolytic pathway and adaptation to intranuclear parasitism within Enterocytozoonidae microsporidia.</title>
        <authorList>
            <person name="Wiredu Boakye D."/>
            <person name="Jaroenlak P."/>
            <person name="Prachumwat A."/>
            <person name="Williams T.A."/>
            <person name="Bateman K.S."/>
            <person name="Itsathitphaisarn O."/>
            <person name="Sritunyalucksana K."/>
            <person name="Paszkiewicz K.H."/>
            <person name="Moore K.A."/>
            <person name="Stentiford G.D."/>
            <person name="Williams B.A."/>
        </authorList>
    </citation>
    <scope>NUCLEOTIDE SEQUENCE [LARGE SCALE GENOMIC DNA]</scope>
    <source>
        <strain evidence="3 4">GB1</strain>
    </source>
</reference>
<evidence type="ECO:0000256" key="1">
    <source>
        <dbReference type="ARBA" id="ARBA00023284"/>
    </source>
</evidence>
<dbReference type="OrthoDB" id="415696at2759"/>
<proteinExistence type="predicted"/>
<dbReference type="GO" id="GO:0005739">
    <property type="term" value="C:mitochondrion"/>
    <property type="evidence" value="ECO:0007669"/>
    <property type="project" value="UniProtKB-ARBA"/>
</dbReference>
<accession>A0A1Y1S880</accession>
<dbReference type="InterPro" id="IPR004480">
    <property type="entry name" value="Monothiol_GRX-rel"/>
</dbReference>
<dbReference type="VEuPathDB" id="MicrosporidiaDB:ECANGB1_312"/>
<name>A0A1Y1S880_9MICR</name>
<evidence type="ECO:0000259" key="2">
    <source>
        <dbReference type="Pfam" id="PF00462"/>
    </source>
</evidence>
<dbReference type="Pfam" id="PF00462">
    <property type="entry name" value="Glutaredoxin"/>
    <property type="match status" value="1"/>
</dbReference>
<evidence type="ECO:0000313" key="4">
    <source>
        <dbReference type="Proteomes" id="UP000192639"/>
    </source>
</evidence>
<protein>
    <submittedName>
        <fullName evidence="3">GLRX4</fullName>
    </submittedName>
</protein>
<dbReference type="InterPro" id="IPR036249">
    <property type="entry name" value="Thioredoxin-like_sf"/>
</dbReference>